<dbReference type="Gene3D" id="3.30.310.130">
    <property type="entry name" value="Ubiquitin-related"/>
    <property type="match status" value="1"/>
</dbReference>
<evidence type="ECO:0000313" key="8">
    <source>
        <dbReference type="Proteomes" id="UP000006727"/>
    </source>
</evidence>
<sequence>MSSRRVTNIAAVCSFAPVTGKPFVAIFVDMIGHYPSVDMDNSDDDSDDLEIKVIGDSMTEKLKDFSDTQLDDEIEKYKEYVYGKKSGLKLSDEGAKFTIHLQKLQREKDKRARLIKRSQAAPAPEPQDTQRFDEFCGGPCTIGDGQATGGTSSTIQPGSLRGFGISSTVKTDSFSNNIRLHSPTSSAPHEDFGNGKITVSSETTRQFPSPEKSASSADRATRVSSGEQAGPSCRELSTPNQFDKSEGCSICKKTSNLKNVAGKDGLYCSVCRKQNTPDPSFQLDGDRKTPAARTRSSRKREREADVGRTPDTAMQIDSSDDEIEKTRVGVVERPRRMGLRSSQKARMEGYRVAYPSRTDSDAVEILPEDIDRLNPMEFLNDTIIDFYIKYIQRDEFLSPEERQRFHFFNSFFYKKLSEVVSLQKKKGGADFSKLRKWTRGTNIFEKDYLFVPIHDKLHWSLAIICHPGWDKGTDSERCIIHLDSMSLGHDSQRVFRLLKSYLVAEWKHSVEAGENEADECIHTVQKLKADDIPCKKVPVPLQENESDCGLFLLHYIQKFAECAPKTMKLVDLEGSWETVGVFGVDWFLPTEASNLRTSIQEHLQRLFDQEILEHAKSACEQVKEEDRLNEDVPNDEGRCELMITVDRETS</sequence>
<evidence type="ECO:0000313" key="7">
    <source>
        <dbReference type="EnsemblPlants" id="Pp3c17_2400V3.4"/>
    </source>
</evidence>
<comment type="similarity">
    <text evidence="1">Belongs to the peptidase C48 family.</text>
</comment>
<keyword evidence="2" id="KW-0645">Protease</keyword>
<dbReference type="Gramene" id="Pp3c17_2400V3.4">
    <property type="protein sequence ID" value="Pp3c17_2400V3.4"/>
    <property type="gene ID" value="Pp3c17_2400"/>
</dbReference>
<keyword evidence="3" id="KW-0378">Hydrolase</keyword>
<keyword evidence="4" id="KW-0788">Thiol protease</keyword>
<evidence type="ECO:0000256" key="5">
    <source>
        <dbReference type="SAM" id="MobiDB-lite"/>
    </source>
</evidence>
<feature type="region of interest" description="Disordered" evidence="5">
    <location>
        <begin position="116"/>
        <end position="160"/>
    </location>
</feature>
<dbReference type="GO" id="GO:0006508">
    <property type="term" value="P:proteolysis"/>
    <property type="evidence" value="ECO:0007669"/>
    <property type="project" value="UniProtKB-KW"/>
</dbReference>
<dbReference type="EMBL" id="ABEU02000017">
    <property type="status" value="NOT_ANNOTATED_CDS"/>
    <property type="molecule type" value="Genomic_DNA"/>
</dbReference>
<evidence type="ECO:0000259" key="6">
    <source>
        <dbReference type="PROSITE" id="PS50600"/>
    </source>
</evidence>
<dbReference type="PANTHER" id="PTHR46915:SF2">
    <property type="entry name" value="UBIQUITIN-LIKE PROTEASE 4"/>
    <property type="match status" value="1"/>
</dbReference>
<dbReference type="GO" id="GO:0016926">
    <property type="term" value="P:protein desumoylation"/>
    <property type="evidence" value="ECO:0007669"/>
    <property type="project" value="UniProtKB-ARBA"/>
</dbReference>
<keyword evidence="8" id="KW-1185">Reference proteome</keyword>
<name>A0A7I4F8C8_PHYPA</name>
<dbReference type="Pfam" id="PF02902">
    <property type="entry name" value="Peptidase_C48"/>
    <property type="match status" value="1"/>
</dbReference>
<dbReference type="Proteomes" id="UP000006727">
    <property type="component" value="Chromosome 17"/>
</dbReference>
<evidence type="ECO:0000256" key="3">
    <source>
        <dbReference type="ARBA" id="ARBA00022801"/>
    </source>
</evidence>
<dbReference type="AlphaFoldDB" id="A0A7I4F8C8"/>
<feature type="compositionally biased region" description="Polar residues" evidence="5">
    <location>
        <begin position="175"/>
        <end position="187"/>
    </location>
</feature>
<dbReference type="Gene3D" id="1.10.418.20">
    <property type="match status" value="1"/>
</dbReference>
<dbReference type="SUPFAM" id="SSF54001">
    <property type="entry name" value="Cysteine proteinases"/>
    <property type="match status" value="1"/>
</dbReference>
<reference evidence="7 8" key="1">
    <citation type="journal article" date="2008" name="Science">
        <title>The Physcomitrella genome reveals evolutionary insights into the conquest of land by plants.</title>
        <authorList>
            <person name="Rensing S."/>
            <person name="Lang D."/>
            <person name="Zimmer A."/>
            <person name="Terry A."/>
            <person name="Salamov A."/>
            <person name="Shapiro H."/>
            <person name="Nishiyama T."/>
            <person name="Perroud P.-F."/>
            <person name="Lindquist E."/>
            <person name="Kamisugi Y."/>
            <person name="Tanahashi T."/>
            <person name="Sakakibara K."/>
            <person name="Fujita T."/>
            <person name="Oishi K."/>
            <person name="Shin-I T."/>
            <person name="Kuroki Y."/>
            <person name="Toyoda A."/>
            <person name="Suzuki Y."/>
            <person name="Hashimoto A."/>
            <person name="Yamaguchi K."/>
            <person name="Sugano A."/>
            <person name="Kohara Y."/>
            <person name="Fujiyama A."/>
            <person name="Anterola A."/>
            <person name="Aoki S."/>
            <person name="Ashton N."/>
            <person name="Barbazuk W.B."/>
            <person name="Barker E."/>
            <person name="Bennetzen J."/>
            <person name="Bezanilla M."/>
            <person name="Blankenship R."/>
            <person name="Cho S.H."/>
            <person name="Dutcher S."/>
            <person name="Estelle M."/>
            <person name="Fawcett J.A."/>
            <person name="Gundlach H."/>
            <person name="Hanada K."/>
            <person name="Heyl A."/>
            <person name="Hicks K.A."/>
            <person name="Hugh J."/>
            <person name="Lohr M."/>
            <person name="Mayer K."/>
            <person name="Melkozernov A."/>
            <person name="Murata T."/>
            <person name="Nelson D."/>
            <person name="Pils B."/>
            <person name="Prigge M."/>
            <person name="Reiss B."/>
            <person name="Renner T."/>
            <person name="Rombauts S."/>
            <person name="Rushton P."/>
            <person name="Sanderfoot A."/>
            <person name="Schween G."/>
            <person name="Shiu S.-H."/>
            <person name="Stueber K."/>
            <person name="Theodoulou F.L."/>
            <person name="Tu H."/>
            <person name="Van de Peer Y."/>
            <person name="Verrier P.J."/>
            <person name="Waters E."/>
            <person name="Wood A."/>
            <person name="Yang L."/>
            <person name="Cove D."/>
            <person name="Cuming A."/>
            <person name="Hasebe M."/>
            <person name="Lucas S."/>
            <person name="Mishler D.B."/>
            <person name="Reski R."/>
            <person name="Grigoriev I."/>
            <person name="Quatrano R.S."/>
            <person name="Boore J.L."/>
        </authorList>
    </citation>
    <scope>NUCLEOTIDE SEQUENCE [LARGE SCALE GENOMIC DNA]</scope>
    <source>
        <strain evidence="7 8">cv. Gransden 2004</strain>
    </source>
</reference>
<protein>
    <recommendedName>
        <fullName evidence="6">Ubiquitin-like protease family profile domain-containing protein</fullName>
    </recommendedName>
</protein>
<accession>A0A7I4F8C8</accession>
<feature type="compositionally biased region" description="Polar residues" evidence="5">
    <location>
        <begin position="197"/>
        <end position="227"/>
    </location>
</feature>
<dbReference type="InterPro" id="IPR003653">
    <property type="entry name" value="Peptidase_C48_C"/>
</dbReference>
<dbReference type="InterPro" id="IPR038765">
    <property type="entry name" value="Papain-like_cys_pep_sf"/>
</dbReference>
<evidence type="ECO:0000256" key="2">
    <source>
        <dbReference type="ARBA" id="ARBA00022670"/>
    </source>
</evidence>
<dbReference type="GO" id="GO:0008234">
    <property type="term" value="F:cysteine-type peptidase activity"/>
    <property type="evidence" value="ECO:0007669"/>
    <property type="project" value="UniProtKB-KW"/>
</dbReference>
<feature type="region of interest" description="Disordered" evidence="5">
    <location>
        <begin position="277"/>
        <end position="312"/>
    </location>
</feature>
<proteinExistence type="inferred from homology"/>
<feature type="region of interest" description="Disordered" evidence="5">
    <location>
        <begin position="175"/>
        <end position="245"/>
    </location>
</feature>
<reference evidence="7" key="3">
    <citation type="submission" date="2020-12" db="UniProtKB">
        <authorList>
            <consortium name="EnsemblPlants"/>
        </authorList>
    </citation>
    <scope>IDENTIFICATION</scope>
</reference>
<dbReference type="PROSITE" id="PS50600">
    <property type="entry name" value="ULP_PROTEASE"/>
    <property type="match status" value="1"/>
</dbReference>
<evidence type="ECO:0000256" key="4">
    <source>
        <dbReference type="ARBA" id="ARBA00022807"/>
    </source>
</evidence>
<evidence type="ECO:0000256" key="1">
    <source>
        <dbReference type="ARBA" id="ARBA00005234"/>
    </source>
</evidence>
<organism evidence="7 8">
    <name type="scientific">Physcomitrium patens</name>
    <name type="common">Spreading-leaved earth moss</name>
    <name type="synonym">Physcomitrella patens</name>
    <dbReference type="NCBI Taxonomy" id="3218"/>
    <lineage>
        <taxon>Eukaryota</taxon>
        <taxon>Viridiplantae</taxon>
        <taxon>Streptophyta</taxon>
        <taxon>Embryophyta</taxon>
        <taxon>Bryophyta</taxon>
        <taxon>Bryophytina</taxon>
        <taxon>Bryopsida</taxon>
        <taxon>Funariidae</taxon>
        <taxon>Funariales</taxon>
        <taxon>Funariaceae</taxon>
        <taxon>Physcomitrium</taxon>
    </lineage>
</organism>
<feature type="domain" description="Ubiquitin-like protease family profile" evidence="6">
    <location>
        <begin position="363"/>
        <end position="559"/>
    </location>
</feature>
<dbReference type="EnsemblPlants" id="Pp3c17_2400V3.4">
    <property type="protein sequence ID" value="Pp3c17_2400V3.4"/>
    <property type="gene ID" value="Pp3c17_2400"/>
</dbReference>
<reference evidence="7 8" key="2">
    <citation type="journal article" date="2018" name="Plant J.">
        <title>The Physcomitrella patens chromosome-scale assembly reveals moss genome structure and evolution.</title>
        <authorList>
            <person name="Lang D."/>
            <person name="Ullrich K.K."/>
            <person name="Murat F."/>
            <person name="Fuchs J."/>
            <person name="Jenkins J."/>
            <person name="Haas F.B."/>
            <person name="Piednoel M."/>
            <person name="Gundlach H."/>
            <person name="Van Bel M."/>
            <person name="Meyberg R."/>
            <person name="Vives C."/>
            <person name="Morata J."/>
            <person name="Symeonidi A."/>
            <person name="Hiss M."/>
            <person name="Muchero W."/>
            <person name="Kamisugi Y."/>
            <person name="Saleh O."/>
            <person name="Blanc G."/>
            <person name="Decker E.L."/>
            <person name="van Gessel N."/>
            <person name="Grimwood J."/>
            <person name="Hayes R.D."/>
            <person name="Graham S.W."/>
            <person name="Gunter L.E."/>
            <person name="McDaniel S.F."/>
            <person name="Hoernstein S.N.W."/>
            <person name="Larsson A."/>
            <person name="Li F.W."/>
            <person name="Perroud P.F."/>
            <person name="Phillips J."/>
            <person name="Ranjan P."/>
            <person name="Rokshar D.S."/>
            <person name="Rothfels C.J."/>
            <person name="Schneider L."/>
            <person name="Shu S."/>
            <person name="Stevenson D.W."/>
            <person name="Thummler F."/>
            <person name="Tillich M."/>
            <person name="Villarreal Aguilar J.C."/>
            <person name="Widiez T."/>
            <person name="Wong G.K."/>
            <person name="Wymore A."/>
            <person name="Zhang Y."/>
            <person name="Zimmer A.D."/>
            <person name="Quatrano R.S."/>
            <person name="Mayer K.F.X."/>
            <person name="Goodstein D."/>
            <person name="Casacuberta J.M."/>
            <person name="Vandepoele K."/>
            <person name="Reski R."/>
            <person name="Cuming A.C."/>
            <person name="Tuskan G.A."/>
            <person name="Maumus F."/>
            <person name="Salse J."/>
            <person name="Schmutz J."/>
            <person name="Rensing S.A."/>
        </authorList>
    </citation>
    <scope>NUCLEOTIDE SEQUENCE [LARGE SCALE GENOMIC DNA]</scope>
    <source>
        <strain evidence="7 8">cv. Gransden 2004</strain>
    </source>
</reference>
<dbReference type="PANTHER" id="PTHR46915">
    <property type="entry name" value="UBIQUITIN-LIKE PROTEASE 4-RELATED"/>
    <property type="match status" value="1"/>
</dbReference>
<gene>
    <name evidence="7" type="primary">LOC112294775</name>
</gene>